<evidence type="ECO:0000256" key="6">
    <source>
        <dbReference type="ARBA" id="ARBA00023186"/>
    </source>
</evidence>
<dbReference type="GO" id="GO:0016055">
    <property type="term" value="P:Wnt signaling pathway"/>
    <property type="evidence" value="ECO:0007669"/>
    <property type="project" value="UniProtKB-KW"/>
</dbReference>
<evidence type="ECO:0000256" key="1">
    <source>
        <dbReference type="ARBA" id="ARBA00004240"/>
    </source>
</evidence>
<evidence type="ECO:0000256" key="4">
    <source>
        <dbReference type="ARBA" id="ARBA00022729"/>
    </source>
</evidence>
<evidence type="ECO:0000256" key="8">
    <source>
        <dbReference type="SAM" id="SignalP"/>
    </source>
</evidence>
<dbReference type="Proteomes" id="UP000827092">
    <property type="component" value="Unassembled WGS sequence"/>
</dbReference>
<dbReference type="EMBL" id="JAFNEN010000013">
    <property type="protein sequence ID" value="KAG8200824.1"/>
    <property type="molecule type" value="Genomic_DNA"/>
</dbReference>
<evidence type="ECO:0000256" key="3">
    <source>
        <dbReference type="ARBA" id="ARBA00022687"/>
    </source>
</evidence>
<feature type="region of interest" description="Disordered" evidence="7">
    <location>
        <begin position="55"/>
        <end position="81"/>
    </location>
</feature>
<keyword evidence="4 8" id="KW-0732">Signal</keyword>
<feature type="signal peptide" evidence="8">
    <location>
        <begin position="1"/>
        <end position="22"/>
    </location>
</feature>
<reference evidence="9 10" key="1">
    <citation type="journal article" date="2022" name="Nat. Ecol. Evol.">
        <title>A masculinizing supergene underlies an exaggerated male reproductive morph in a spider.</title>
        <authorList>
            <person name="Hendrickx F."/>
            <person name="De Corte Z."/>
            <person name="Sonet G."/>
            <person name="Van Belleghem S.M."/>
            <person name="Kostlbacher S."/>
            <person name="Vangestel C."/>
        </authorList>
    </citation>
    <scope>NUCLEOTIDE SEQUENCE [LARGE SCALE GENOMIC DNA]</scope>
    <source>
        <strain evidence="9">W744_W776</strain>
    </source>
</reference>
<dbReference type="PANTHER" id="PTHR17600:SF2">
    <property type="entry name" value="LRP CHAPERONE MESD"/>
    <property type="match status" value="1"/>
</dbReference>
<dbReference type="FunFam" id="3.30.70.260:FF:000031">
    <property type="entry name" value="LDLR chaperone MESD"/>
    <property type="match status" value="1"/>
</dbReference>
<comment type="caution">
    <text evidence="9">The sequence shown here is derived from an EMBL/GenBank/DDBJ whole genome shotgun (WGS) entry which is preliminary data.</text>
</comment>
<protein>
    <recommendedName>
        <fullName evidence="11">LDLR chaperone boca</fullName>
    </recommendedName>
</protein>
<dbReference type="PANTHER" id="PTHR17600">
    <property type="entry name" value="MESODERM DEVELOPMENT CANDIDATE 2"/>
    <property type="match status" value="1"/>
</dbReference>
<accession>A0AAV6VW72</accession>
<dbReference type="InterPro" id="IPR019330">
    <property type="entry name" value="MESD"/>
</dbReference>
<sequence length="190" mass="22452">MWNLNRFIICIFLLSFVIDIHCKNPDKKEKPDWAKKDIRDFTEADLERLYDQWEEDEDPLEPDELPEHLRPPPKVDFSNIQGSNPESLLKMSKKGRTLMAFVTVSDNPTEEETEKITTIWQSSLMNNHINVDRYPIGPDRVILMFKDGSQAWEAKDFLVEQERLEVVTIENKEYYGKYSKKAKKNDKEEL</sequence>
<dbReference type="Gene3D" id="6.10.250.640">
    <property type="match status" value="1"/>
</dbReference>
<organism evidence="9 10">
    <name type="scientific">Oedothorax gibbosus</name>
    <dbReference type="NCBI Taxonomy" id="931172"/>
    <lineage>
        <taxon>Eukaryota</taxon>
        <taxon>Metazoa</taxon>
        <taxon>Ecdysozoa</taxon>
        <taxon>Arthropoda</taxon>
        <taxon>Chelicerata</taxon>
        <taxon>Arachnida</taxon>
        <taxon>Araneae</taxon>
        <taxon>Araneomorphae</taxon>
        <taxon>Entelegynae</taxon>
        <taxon>Araneoidea</taxon>
        <taxon>Linyphiidae</taxon>
        <taxon>Erigoninae</taxon>
        <taxon>Oedothorax</taxon>
    </lineage>
</organism>
<feature type="compositionally biased region" description="Acidic residues" evidence="7">
    <location>
        <begin position="55"/>
        <end position="64"/>
    </location>
</feature>
<keyword evidence="10" id="KW-1185">Reference proteome</keyword>
<feature type="chain" id="PRO_5043888154" description="LDLR chaperone boca" evidence="8">
    <location>
        <begin position="23"/>
        <end position="190"/>
    </location>
</feature>
<evidence type="ECO:0008006" key="11">
    <source>
        <dbReference type="Google" id="ProtNLM"/>
    </source>
</evidence>
<evidence type="ECO:0000313" key="9">
    <source>
        <dbReference type="EMBL" id="KAG8200824.1"/>
    </source>
</evidence>
<comment type="subcellular location">
    <subcellularLocation>
        <location evidence="1">Endoplasmic reticulum</location>
    </subcellularLocation>
</comment>
<name>A0AAV6VW72_9ARAC</name>
<evidence type="ECO:0000313" key="10">
    <source>
        <dbReference type="Proteomes" id="UP000827092"/>
    </source>
</evidence>
<dbReference type="Gene3D" id="3.30.70.260">
    <property type="match status" value="1"/>
</dbReference>
<gene>
    <name evidence="9" type="ORF">JTE90_006403</name>
</gene>
<dbReference type="GO" id="GO:0005783">
    <property type="term" value="C:endoplasmic reticulum"/>
    <property type="evidence" value="ECO:0007669"/>
    <property type="project" value="UniProtKB-SubCell"/>
</dbReference>
<dbReference type="GO" id="GO:0006457">
    <property type="term" value="P:protein folding"/>
    <property type="evidence" value="ECO:0007669"/>
    <property type="project" value="InterPro"/>
</dbReference>
<evidence type="ECO:0000256" key="5">
    <source>
        <dbReference type="ARBA" id="ARBA00022824"/>
    </source>
</evidence>
<proteinExistence type="inferred from homology"/>
<dbReference type="Pfam" id="PF10185">
    <property type="entry name" value="Mesd"/>
    <property type="match status" value="1"/>
</dbReference>
<dbReference type="AlphaFoldDB" id="A0AAV6VW72"/>
<evidence type="ECO:0000256" key="7">
    <source>
        <dbReference type="SAM" id="MobiDB-lite"/>
    </source>
</evidence>
<keyword evidence="3" id="KW-0879">Wnt signaling pathway</keyword>
<keyword evidence="5" id="KW-0256">Endoplasmic reticulum</keyword>
<keyword evidence="6" id="KW-0143">Chaperone</keyword>
<evidence type="ECO:0000256" key="2">
    <source>
        <dbReference type="ARBA" id="ARBA00011068"/>
    </source>
</evidence>
<comment type="similarity">
    <text evidence="2">Belongs to the MESD family.</text>
</comment>